<gene>
    <name evidence="1" type="ORF">JMJ55_30160</name>
</gene>
<name>A0ABS1VFN9_9PROT</name>
<dbReference type="Proteomes" id="UP000606490">
    <property type="component" value="Unassembled WGS sequence"/>
</dbReference>
<comment type="caution">
    <text evidence="1">The sequence shown here is derived from an EMBL/GenBank/DDBJ whole genome shotgun (WGS) entry which is preliminary data.</text>
</comment>
<accession>A0ABS1VFN9</accession>
<dbReference type="EMBL" id="JAEUXJ010000055">
    <property type="protein sequence ID" value="MBL6459574.1"/>
    <property type="molecule type" value="Genomic_DNA"/>
</dbReference>
<organism evidence="1 2">
    <name type="scientific">Belnapia mucosa</name>
    <dbReference type="NCBI Taxonomy" id="2804532"/>
    <lineage>
        <taxon>Bacteria</taxon>
        <taxon>Pseudomonadati</taxon>
        <taxon>Pseudomonadota</taxon>
        <taxon>Alphaproteobacteria</taxon>
        <taxon>Acetobacterales</taxon>
        <taxon>Roseomonadaceae</taxon>
        <taxon>Belnapia</taxon>
    </lineage>
</organism>
<sequence>MIAVRRREFDKLLVGRYPRNLAGPFRDNYALLARVKLARDLPHLSAIRVDARVLAQEHTLYFRGTVAFDMAAETHLLGPLPQISALLGREVVRSHRQRVVEQDDEVAVQAGFGERNINHG</sequence>
<keyword evidence="2" id="KW-1185">Reference proteome</keyword>
<proteinExistence type="predicted"/>
<dbReference type="RefSeq" id="WP_202829304.1">
    <property type="nucleotide sequence ID" value="NZ_JAEUXJ010000055.1"/>
</dbReference>
<reference evidence="1 2" key="1">
    <citation type="submission" date="2021-01" db="EMBL/GenBank/DDBJ databases">
        <title>Belnapia mucosa sp. nov. and Belnapia arida sp. nov., isolated from the Tabernas Desert (Almeria, Spain).</title>
        <authorList>
            <person name="Molina-Menor E."/>
            <person name="Vidal-Verdu A."/>
            <person name="Calonge A."/>
            <person name="Satari L."/>
            <person name="Pereto Magraner J."/>
            <person name="Porcar Miralles M."/>
        </authorList>
    </citation>
    <scope>NUCLEOTIDE SEQUENCE [LARGE SCALE GENOMIC DNA]</scope>
    <source>
        <strain evidence="1 2">T6</strain>
    </source>
</reference>
<protein>
    <submittedName>
        <fullName evidence="1">Uncharacterized protein</fullName>
    </submittedName>
</protein>
<evidence type="ECO:0000313" key="2">
    <source>
        <dbReference type="Proteomes" id="UP000606490"/>
    </source>
</evidence>
<evidence type="ECO:0000313" key="1">
    <source>
        <dbReference type="EMBL" id="MBL6459574.1"/>
    </source>
</evidence>